<organism evidence="2 3">
    <name type="scientific">Nesterenkonia sandarakina</name>
    <dbReference type="NCBI Taxonomy" id="272918"/>
    <lineage>
        <taxon>Bacteria</taxon>
        <taxon>Bacillati</taxon>
        <taxon>Actinomycetota</taxon>
        <taxon>Actinomycetes</taxon>
        <taxon>Micrococcales</taxon>
        <taxon>Micrococcaceae</taxon>
        <taxon>Nesterenkonia</taxon>
    </lineage>
</organism>
<dbReference type="Proteomes" id="UP000560069">
    <property type="component" value="Unassembled WGS sequence"/>
</dbReference>
<name>A0A7Z0J4A8_9MICC</name>
<protein>
    <submittedName>
        <fullName evidence="2">Uncharacterized protein</fullName>
    </submittedName>
</protein>
<keyword evidence="3" id="KW-1185">Reference proteome</keyword>
<sequence>MRTHTARAGLFALALFLVGCGEGEAPDSSEPSGTLAEEEPSYEGHATGELSDPGSASPDDEVIEIGIQRLGCASGETGEIVDVEVDTGEDQIVIEAAVEPLEGPADCPGNEVVPTDIDLGEPIGDRDLVDGVCEHERAAETTMCDTSVRWSGGDR</sequence>
<gene>
    <name evidence="2" type="ORF">HNR11_002745</name>
</gene>
<accession>A0A7Z0J4A8</accession>
<comment type="caution">
    <text evidence="2">The sequence shown here is derived from an EMBL/GenBank/DDBJ whole genome shotgun (WGS) entry which is preliminary data.</text>
</comment>
<dbReference type="RefSeq" id="WP_179443084.1">
    <property type="nucleotide sequence ID" value="NZ_BAAALK010000003.1"/>
</dbReference>
<evidence type="ECO:0000313" key="2">
    <source>
        <dbReference type="EMBL" id="NYJ18155.1"/>
    </source>
</evidence>
<dbReference type="PROSITE" id="PS51257">
    <property type="entry name" value="PROKAR_LIPOPROTEIN"/>
    <property type="match status" value="1"/>
</dbReference>
<reference evidence="2 3" key="1">
    <citation type="submission" date="2020-07" db="EMBL/GenBank/DDBJ databases">
        <title>Sequencing the genomes of 1000 actinobacteria strains.</title>
        <authorList>
            <person name="Klenk H.-P."/>
        </authorList>
    </citation>
    <scope>NUCLEOTIDE SEQUENCE [LARGE SCALE GENOMIC DNA]</scope>
    <source>
        <strain evidence="2 3">DSM 15664</strain>
    </source>
</reference>
<feature type="region of interest" description="Disordered" evidence="1">
    <location>
        <begin position="22"/>
        <end position="59"/>
    </location>
</feature>
<dbReference type="AlphaFoldDB" id="A0A7Z0J4A8"/>
<dbReference type="EMBL" id="JACCFQ010000002">
    <property type="protein sequence ID" value="NYJ18155.1"/>
    <property type="molecule type" value="Genomic_DNA"/>
</dbReference>
<evidence type="ECO:0000256" key="1">
    <source>
        <dbReference type="SAM" id="MobiDB-lite"/>
    </source>
</evidence>
<proteinExistence type="predicted"/>
<evidence type="ECO:0000313" key="3">
    <source>
        <dbReference type="Proteomes" id="UP000560069"/>
    </source>
</evidence>